<evidence type="ECO:0000313" key="1">
    <source>
        <dbReference type="EMBL" id="KAJ2898689.1"/>
    </source>
</evidence>
<protein>
    <submittedName>
        <fullName evidence="1">Chaperone protein dnaJ</fullName>
    </submittedName>
</protein>
<comment type="caution">
    <text evidence="1">The sequence shown here is derived from an EMBL/GenBank/DDBJ whole genome shotgun (WGS) entry which is preliminary data.</text>
</comment>
<keyword evidence="2" id="KW-1185">Reference proteome</keyword>
<reference evidence="1" key="1">
    <citation type="submission" date="2022-07" db="EMBL/GenBank/DDBJ databases">
        <title>Phylogenomic reconstructions and comparative analyses of Kickxellomycotina fungi.</title>
        <authorList>
            <person name="Reynolds N.K."/>
            <person name="Stajich J.E."/>
            <person name="Barry K."/>
            <person name="Grigoriev I.V."/>
            <person name="Crous P."/>
            <person name="Smith M.E."/>
        </authorList>
    </citation>
    <scope>NUCLEOTIDE SEQUENCE</scope>
    <source>
        <strain evidence="1">CBS 190363</strain>
    </source>
</reference>
<gene>
    <name evidence="1" type="primary">HLJ1</name>
    <name evidence="1" type="ORF">IWW38_001279</name>
</gene>
<dbReference type="Proteomes" id="UP001139981">
    <property type="component" value="Unassembled WGS sequence"/>
</dbReference>
<organism evidence="1 2">
    <name type="scientific">Coemansia aciculifera</name>
    <dbReference type="NCBI Taxonomy" id="417176"/>
    <lineage>
        <taxon>Eukaryota</taxon>
        <taxon>Fungi</taxon>
        <taxon>Fungi incertae sedis</taxon>
        <taxon>Zoopagomycota</taxon>
        <taxon>Kickxellomycotina</taxon>
        <taxon>Kickxellomycetes</taxon>
        <taxon>Kickxellales</taxon>
        <taxon>Kickxellaceae</taxon>
        <taxon>Coemansia</taxon>
    </lineage>
</organism>
<evidence type="ECO:0000313" key="2">
    <source>
        <dbReference type="Proteomes" id="UP001139981"/>
    </source>
</evidence>
<dbReference type="EMBL" id="JANBVB010000051">
    <property type="protein sequence ID" value="KAJ2898689.1"/>
    <property type="molecule type" value="Genomic_DNA"/>
</dbReference>
<sequence>MEVNRDEAARALDIAQKKRLAGDTAGALRIARKSHSLYPTTLSEKLIAEYEKSQIPATEEEEEEEQQQQQPDSELRSRASAKPKGTTSSEDTNKRTHTPQQLAAVRAVISAKHDYYKVLGAERSATDAELKRAYRRSALLFHPDKNFAPGADEAFKLVAHAFTILSDADKRAHYDRFGVADKSSDYASTAAAQHQQQYRGRRQAAGGGGFDDEISPEDLFNMFFGGGAGNGRFGVQFGPNVRFAQNVQAANNHFRRQQTDDDDSSERSLRSACMQFVPLVFLVFLFFGSSLLSILLGSNSMPSYAFTESPPQYTQQRHTRLRKVSYWVDPAEFARSYPPRKDAGYSFRDVRYFENEVEAQYVSQLQLKCRQEKEQKRLEIYKAQGWFGIGNDRVKLEAAINMPLPACEELKRFR</sequence>
<accession>A0ACC1M7V0</accession>
<proteinExistence type="predicted"/>
<name>A0ACC1M7V0_9FUNG</name>